<evidence type="ECO:0000256" key="1">
    <source>
        <dbReference type="SAM" id="Phobius"/>
    </source>
</evidence>
<feature type="transmembrane region" description="Helical" evidence="1">
    <location>
        <begin position="114"/>
        <end position="131"/>
    </location>
</feature>
<keyword evidence="1" id="KW-0472">Membrane</keyword>
<feature type="transmembrane region" description="Helical" evidence="1">
    <location>
        <begin position="53"/>
        <end position="72"/>
    </location>
</feature>
<comment type="caution">
    <text evidence="2">The sequence shown here is derived from an EMBL/GenBank/DDBJ whole genome shotgun (WGS) entry which is preliminary data.</text>
</comment>
<evidence type="ECO:0000313" key="2">
    <source>
        <dbReference type="EMBL" id="PRP91695.1"/>
    </source>
</evidence>
<evidence type="ECO:0000313" key="3">
    <source>
        <dbReference type="Proteomes" id="UP000238823"/>
    </source>
</evidence>
<protein>
    <recommendedName>
        <fullName evidence="4">DUF1761 domain-containing protein</fullName>
    </recommendedName>
</protein>
<accession>A0A2S9XFQ4</accession>
<keyword evidence="1" id="KW-1133">Transmembrane helix</keyword>
<feature type="transmembrane region" description="Helical" evidence="1">
    <location>
        <begin position="6"/>
        <end position="32"/>
    </location>
</feature>
<name>A0A2S9XFQ4_9BACT</name>
<sequence length="132" mass="14159">MDPSQINYLAVGAAALSSFLIGGLWYSPILFANAWMREAGLSEDELRKGVGRTFAISFLISVVIALNLAFFLGTEVTLVTGMTYGALTSVWVGGSMAITYAFERRSLVLTLIDAGYHAVAYTVMGAIIGAWH</sequence>
<dbReference type="Proteomes" id="UP000238823">
    <property type="component" value="Unassembled WGS sequence"/>
</dbReference>
<organism evidence="2 3">
    <name type="scientific">Enhygromyxa salina</name>
    <dbReference type="NCBI Taxonomy" id="215803"/>
    <lineage>
        <taxon>Bacteria</taxon>
        <taxon>Pseudomonadati</taxon>
        <taxon>Myxococcota</taxon>
        <taxon>Polyangia</taxon>
        <taxon>Nannocystales</taxon>
        <taxon>Nannocystaceae</taxon>
        <taxon>Enhygromyxa</taxon>
    </lineage>
</organism>
<evidence type="ECO:0008006" key="4">
    <source>
        <dbReference type="Google" id="ProtNLM"/>
    </source>
</evidence>
<dbReference type="RefSeq" id="WP_181234651.1">
    <property type="nucleotide sequence ID" value="NZ_PVNL01000171.1"/>
</dbReference>
<dbReference type="EMBL" id="PVNL01000171">
    <property type="protein sequence ID" value="PRP91695.1"/>
    <property type="molecule type" value="Genomic_DNA"/>
</dbReference>
<dbReference type="AlphaFoldDB" id="A0A2S9XFQ4"/>
<dbReference type="Pfam" id="PF08570">
    <property type="entry name" value="DUF1761"/>
    <property type="match status" value="1"/>
</dbReference>
<dbReference type="InterPro" id="IPR013879">
    <property type="entry name" value="DUF1761"/>
</dbReference>
<gene>
    <name evidence="2" type="ORF">ENSA7_82060</name>
</gene>
<keyword evidence="1" id="KW-0812">Transmembrane</keyword>
<feature type="transmembrane region" description="Helical" evidence="1">
    <location>
        <begin position="84"/>
        <end position="102"/>
    </location>
</feature>
<reference evidence="2 3" key="1">
    <citation type="submission" date="2018-03" db="EMBL/GenBank/DDBJ databases">
        <title>Draft Genome Sequences of the Obligatory Marine Myxobacteria Enhygromyxa salina SWB007.</title>
        <authorList>
            <person name="Poehlein A."/>
            <person name="Moghaddam J.A."/>
            <person name="Harms H."/>
            <person name="Alanjari M."/>
            <person name="Koenig G.M."/>
            <person name="Daniel R."/>
            <person name="Schaeberle T.F."/>
        </authorList>
    </citation>
    <scope>NUCLEOTIDE SEQUENCE [LARGE SCALE GENOMIC DNA]</scope>
    <source>
        <strain evidence="2 3">SWB007</strain>
    </source>
</reference>
<proteinExistence type="predicted"/>